<dbReference type="Gene3D" id="3.90.1750.20">
    <property type="entry name" value="Putative Large Serine Recombinase, Chain B, Domain 2"/>
    <property type="match status" value="1"/>
</dbReference>
<feature type="domain" description="Recombinase" evidence="2">
    <location>
        <begin position="190"/>
        <end position="309"/>
    </location>
</feature>
<dbReference type="Pfam" id="PF00239">
    <property type="entry name" value="Resolvase"/>
    <property type="match status" value="1"/>
</dbReference>
<organism evidence="3 4">
    <name type="scientific">Streptomyces beijiangensis</name>
    <dbReference type="NCBI Taxonomy" id="163361"/>
    <lineage>
        <taxon>Bacteria</taxon>
        <taxon>Bacillati</taxon>
        <taxon>Actinomycetota</taxon>
        <taxon>Actinomycetes</taxon>
        <taxon>Kitasatosporales</taxon>
        <taxon>Streptomycetaceae</taxon>
        <taxon>Streptomyces</taxon>
    </lineage>
</organism>
<evidence type="ECO:0000259" key="2">
    <source>
        <dbReference type="PROSITE" id="PS51737"/>
    </source>
</evidence>
<dbReference type="InterPro" id="IPR006119">
    <property type="entry name" value="Resolv_N"/>
</dbReference>
<protein>
    <submittedName>
        <fullName evidence="3">Recombinase family protein</fullName>
    </submittedName>
</protein>
<evidence type="ECO:0000313" key="3">
    <source>
        <dbReference type="EMBL" id="MBO0510555.1"/>
    </source>
</evidence>
<name>A0A939F544_9ACTN</name>
<comment type="caution">
    <text evidence="3">The sequence shown here is derived from an EMBL/GenBank/DDBJ whole genome shotgun (WGS) entry which is preliminary data.</text>
</comment>
<dbReference type="PROSITE" id="PS51737">
    <property type="entry name" value="RECOMBINASE_DNA_BIND"/>
    <property type="match status" value="1"/>
</dbReference>
<dbReference type="Proteomes" id="UP000664167">
    <property type="component" value="Unassembled WGS sequence"/>
</dbReference>
<dbReference type="Pfam" id="PF07508">
    <property type="entry name" value="Recombinase"/>
    <property type="match status" value="1"/>
</dbReference>
<reference evidence="3" key="1">
    <citation type="submission" date="2021-03" db="EMBL/GenBank/DDBJ databases">
        <title>Streptomyces poriferae sp. nov., a novel marine sponge-derived Actinobacteria species with anti-MRSA activity.</title>
        <authorList>
            <person name="Sandoval-Powers M."/>
            <person name="Kralova S."/>
            <person name="Nguyen G.-S."/>
            <person name="Fawwal D."/>
            <person name="Degnes K."/>
            <person name="Klinkenberg G."/>
            <person name="Sletta H."/>
            <person name="Wentzel A."/>
            <person name="Liles M.R."/>
        </authorList>
    </citation>
    <scope>NUCLEOTIDE SEQUENCE</scope>
    <source>
        <strain evidence="3">DSM 41794</strain>
    </source>
</reference>
<dbReference type="RefSeq" id="WP_206959455.1">
    <property type="nucleotide sequence ID" value="NZ_BAAAJJ010000019.1"/>
</dbReference>
<dbReference type="GO" id="GO:0003677">
    <property type="term" value="F:DNA binding"/>
    <property type="evidence" value="ECO:0007669"/>
    <property type="project" value="InterPro"/>
</dbReference>
<sequence>MQATSTWALAPELSEALARGTTTREWIGDRRPVCSYARISEEKQQAAGVARQHLNNTAAAVPLGLAVVAHYTDNHLTAADPAVSRPGFLQMVRDLRARQTAEGVPVSGIVAVAADRVYRLPSDRLRVHRALTVNDDGCFYAVDEHRFVELHRTATDGDAWDGEVTAVRQRTARSVRDRAREGKQSGGHRRFGWLPGDRRQDRPHNHELDPVESACLRKMIGMLLSGESSESVSAWLNNEGVPTVRGGRWTGNTVRNIVSNPAICGYRMLDGELVTDLATGAPVVGSWAAAATVDEWRRLAALYPGHYRINAGTLKGDPARSVKRRKSPDPESARKYLLSGIVRCGKPDEHGRLCDSKMVGNPPSRPTGRPSYACKLPSCRGVARQVALVDEAVEGYVISALTERYGAEQPSTPSWHGQGVLDSLRERAALLKRQYAHGGIAPHDFFDVLSELNAHIAESEKDGADFTAQQATANAFAGFSRDRWQTFGLAQKRKAISAVVQAVVVRPLPKGRARHAPFDPSLLEFVPPRVN</sequence>
<dbReference type="PANTHER" id="PTHR30461">
    <property type="entry name" value="DNA-INVERTASE FROM LAMBDOID PROPHAGE"/>
    <property type="match status" value="1"/>
</dbReference>
<feature type="compositionally biased region" description="Basic and acidic residues" evidence="1">
    <location>
        <begin position="174"/>
        <end position="183"/>
    </location>
</feature>
<accession>A0A939F544</accession>
<dbReference type="PANTHER" id="PTHR30461:SF23">
    <property type="entry name" value="DNA RECOMBINASE-RELATED"/>
    <property type="match status" value="1"/>
</dbReference>
<dbReference type="InterPro" id="IPR038109">
    <property type="entry name" value="DNA_bind_recomb_sf"/>
</dbReference>
<evidence type="ECO:0000256" key="1">
    <source>
        <dbReference type="SAM" id="MobiDB-lite"/>
    </source>
</evidence>
<feature type="region of interest" description="Disordered" evidence="1">
    <location>
        <begin position="171"/>
        <end position="208"/>
    </location>
</feature>
<dbReference type="SUPFAM" id="SSF53041">
    <property type="entry name" value="Resolvase-like"/>
    <property type="match status" value="1"/>
</dbReference>
<evidence type="ECO:0000313" key="4">
    <source>
        <dbReference type="Proteomes" id="UP000664167"/>
    </source>
</evidence>
<dbReference type="EMBL" id="JAFLRJ010000015">
    <property type="protein sequence ID" value="MBO0510555.1"/>
    <property type="molecule type" value="Genomic_DNA"/>
</dbReference>
<dbReference type="Gene3D" id="3.40.50.1390">
    <property type="entry name" value="Resolvase, N-terminal catalytic domain"/>
    <property type="match status" value="1"/>
</dbReference>
<feature type="compositionally biased region" description="Basic and acidic residues" evidence="1">
    <location>
        <begin position="196"/>
        <end position="208"/>
    </location>
</feature>
<dbReference type="InterPro" id="IPR050639">
    <property type="entry name" value="SSR_resolvase"/>
</dbReference>
<dbReference type="InterPro" id="IPR036162">
    <property type="entry name" value="Resolvase-like_N_sf"/>
</dbReference>
<dbReference type="GO" id="GO:0000150">
    <property type="term" value="F:DNA strand exchange activity"/>
    <property type="evidence" value="ECO:0007669"/>
    <property type="project" value="InterPro"/>
</dbReference>
<dbReference type="SMART" id="SM00857">
    <property type="entry name" value="Resolvase"/>
    <property type="match status" value="1"/>
</dbReference>
<keyword evidence="4" id="KW-1185">Reference proteome</keyword>
<gene>
    <name evidence="3" type="ORF">J0695_01835</name>
</gene>
<dbReference type="InterPro" id="IPR011109">
    <property type="entry name" value="DNA_bind_recombinase_dom"/>
</dbReference>
<proteinExistence type="predicted"/>
<dbReference type="AlphaFoldDB" id="A0A939F544"/>